<name>A0A915KBI6_ROMCU</name>
<dbReference type="Proteomes" id="UP000887565">
    <property type="component" value="Unplaced"/>
</dbReference>
<evidence type="ECO:0000313" key="2">
    <source>
        <dbReference type="Proteomes" id="UP000887565"/>
    </source>
</evidence>
<dbReference type="WBParaSite" id="nRc.2.0.1.t35279-RA">
    <property type="protein sequence ID" value="nRc.2.0.1.t35279-RA"/>
    <property type="gene ID" value="nRc.2.0.1.g35279"/>
</dbReference>
<reference evidence="3" key="1">
    <citation type="submission" date="2022-11" db="UniProtKB">
        <authorList>
            <consortium name="WormBaseParasite"/>
        </authorList>
    </citation>
    <scope>IDENTIFICATION</scope>
</reference>
<proteinExistence type="predicted"/>
<sequence length="80" mass="8704">PFFAIYSDFSLFIAIFSIYSDSLKGKWNNLTSGSKAAILATILICLILIAIFVTIIIASSSSSSQLTSHLLEWDSTLAKN</sequence>
<dbReference type="AlphaFoldDB" id="A0A915KBI6"/>
<evidence type="ECO:0000256" key="1">
    <source>
        <dbReference type="SAM" id="Phobius"/>
    </source>
</evidence>
<protein>
    <submittedName>
        <fullName evidence="3">Uncharacterized protein</fullName>
    </submittedName>
</protein>
<keyword evidence="2" id="KW-1185">Reference proteome</keyword>
<feature type="transmembrane region" description="Helical" evidence="1">
    <location>
        <begin position="36"/>
        <end position="58"/>
    </location>
</feature>
<keyword evidence="1" id="KW-0812">Transmembrane</keyword>
<accession>A0A915KBI6</accession>
<evidence type="ECO:0000313" key="3">
    <source>
        <dbReference type="WBParaSite" id="nRc.2.0.1.t35279-RA"/>
    </source>
</evidence>
<organism evidence="2 3">
    <name type="scientific">Romanomermis culicivorax</name>
    <name type="common">Nematode worm</name>
    <dbReference type="NCBI Taxonomy" id="13658"/>
    <lineage>
        <taxon>Eukaryota</taxon>
        <taxon>Metazoa</taxon>
        <taxon>Ecdysozoa</taxon>
        <taxon>Nematoda</taxon>
        <taxon>Enoplea</taxon>
        <taxon>Dorylaimia</taxon>
        <taxon>Mermithida</taxon>
        <taxon>Mermithoidea</taxon>
        <taxon>Mermithidae</taxon>
        <taxon>Romanomermis</taxon>
    </lineage>
</organism>
<keyword evidence="1" id="KW-0472">Membrane</keyword>
<keyword evidence="1" id="KW-1133">Transmembrane helix</keyword>